<keyword evidence="2" id="KW-1185">Reference proteome</keyword>
<name>A0A0N1ESX6_9GAMM</name>
<dbReference type="STRING" id="187330.AMS58_04125"/>
<sequence length="170" mass="19058">MKKSLSVLLTGLILSGCTSLTTKQQTTIDNLTPCEKINGLLNAYDNRFEELKGTRVNTKYMETWTAKYDLVGEDCQITAVDAQTVTYRCQGDFKEQTTAVALHQKAVDFTRECLVQKNWLEKQKESADSLRTTFVLDDKTPVISIHTAKTLSRTTPWSTSLEVGKPISSK</sequence>
<comment type="caution">
    <text evidence="1">The sequence shown here is derived from an EMBL/GenBank/DDBJ whole genome shotgun (WGS) entry which is preliminary data.</text>
</comment>
<protein>
    <recommendedName>
        <fullName evidence="3">Orphan lipoprotein</fullName>
    </recommendedName>
</protein>
<reference evidence="1 2" key="1">
    <citation type="submission" date="2015-08" db="EMBL/GenBank/DDBJ databases">
        <title>Draft Genome Sequence of Pseudoalteromonas porphyrae UCD-SED14.</title>
        <authorList>
            <person name="Coil D.A."/>
            <person name="Jospin G."/>
            <person name="Lee R.D."/>
            <person name="Eisen J.A."/>
        </authorList>
    </citation>
    <scope>NUCLEOTIDE SEQUENCE [LARGE SCALE GENOMIC DNA]</scope>
    <source>
        <strain evidence="1 2">UCD-SED14</strain>
    </source>
</reference>
<dbReference type="OrthoDB" id="6313790at2"/>
<dbReference type="PROSITE" id="PS51257">
    <property type="entry name" value="PROKAR_LIPOPROTEIN"/>
    <property type="match status" value="1"/>
</dbReference>
<dbReference type="RefSeq" id="WP_054454638.1">
    <property type="nucleotide sequence ID" value="NZ_LHPH01000013.1"/>
</dbReference>
<dbReference type="PATRIC" id="fig|187330.3.peg.849"/>
<evidence type="ECO:0000313" key="1">
    <source>
        <dbReference type="EMBL" id="KPH62447.1"/>
    </source>
</evidence>
<organism evidence="1 2">
    <name type="scientific">Pseudoalteromonas porphyrae</name>
    <dbReference type="NCBI Taxonomy" id="187330"/>
    <lineage>
        <taxon>Bacteria</taxon>
        <taxon>Pseudomonadati</taxon>
        <taxon>Pseudomonadota</taxon>
        <taxon>Gammaproteobacteria</taxon>
        <taxon>Alteromonadales</taxon>
        <taxon>Pseudoalteromonadaceae</taxon>
        <taxon>Pseudoalteromonas</taxon>
    </lineage>
</organism>
<dbReference type="EMBL" id="LHPH01000013">
    <property type="protein sequence ID" value="KPH62447.1"/>
    <property type="molecule type" value="Genomic_DNA"/>
</dbReference>
<evidence type="ECO:0008006" key="3">
    <source>
        <dbReference type="Google" id="ProtNLM"/>
    </source>
</evidence>
<dbReference type="Proteomes" id="UP000037848">
    <property type="component" value="Unassembled WGS sequence"/>
</dbReference>
<evidence type="ECO:0000313" key="2">
    <source>
        <dbReference type="Proteomes" id="UP000037848"/>
    </source>
</evidence>
<dbReference type="AlphaFoldDB" id="A0A0N1ESX6"/>
<gene>
    <name evidence="1" type="ORF">ADS77_12130</name>
</gene>
<proteinExistence type="predicted"/>
<accession>A0A0N1ESX6</accession>